<dbReference type="SUPFAM" id="SSF56112">
    <property type="entry name" value="Protein kinase-like (PK-like)"/>
    <property type="match status" value="1"/>
</dbReference>
<dbReference type="InterPro" id="IPR011009">
    <property type="entry name" value="Kinase-like_dom_sf"/>
</dbReference>
<gene>
    <name evidence="3" type="ORF">SK128_003903</name>
</gene>
<dbReference type="Proteomes" id="UP001381693">
    <property type="component" value="Unassembled WGS sequence"/>
</dbReference>
<feature type="compositionally biased region" description="Low complexity" evidence="1">
    <location>
        <begin position="235"/>
        <end position="245"/>
    </location>
</feature>
<evidence type="ECO:0000313" key="4">
    <source>
        <dbReference type="Proteomes" id="UP001381693"/>
    </source>
</evidence>
<dbReference type="InterPro" id="IPR003124">
    <property type="entry name" value="WH2_dom"/>
</dbReference>
<accession>A0AAN8WQY6</accession>
<dbReference type="Gene3D" id="1.10.510.10">
    <property type="entry name" value="Transferase(Phosphotransferase) domain 1"/>
    <property type="match status" value="1"/>
</dbReference>
<evidence type="ECO:0000256" key="1">
    <source>
        <dbReference type="SAM" id="MobiDB-lite"/>
    </source>
</evidence>
<dbReference type="EMBL" id="JAXCGZ010015285">
    <property type="protein sequence ID" value="KAK7070620.1"/>
    <property type="molecule type" value="Genomic_DNA"/>
</dbReference>
<reference evidence="3 4" key="1">
    <citation type="submission" date="2023-11" db="EMBL/GenBank/DDBJ databases">
        <title>Halocaridina rubra genome assembly.</title>
        <authorList>
            <person name="Smith C."/>
        </authorList>
    </citation>
    <scope>NUCLEOTIDE SEQUENCE [LARGE SCALE GENOMIC DNA]</scope>
    <source>
        <strain evidence="3">EP-1</strain>
        <tissue evidence="3">Whole</tissue>
    </source>
</reference>
<dbReference type="GO" id="GO:0003779">
    <property type="term" value="F:actin binding"/>
    <property type="evidence" value="ECO:0007669"/>
    <property type="project" value="InterPro"/>
</dbReference>
<keyword evidence="4" id="KW-1185">Reference proteome</keyword>
<protein>
    <recommendedName>
        <fullName evidence="2">WH2 domain-containing protein</fullName>
    </recommendedName>
</protein>
<comment type="caution">
    <text evidence="3">The sequence shown here is derived from an EMBL/GenBank/DDBJ whole genome shotgun (WGS) entry which is preliminary data.</text>
</comment>
<evidence type="ECO:0000313" key="3">
    <source>
        <dbReference type="EMBL" id="KAK7070620.1"/>
    </source>
</evidence>
<feature type="region of interest" description="Disordered" evidence="1">
    <location>
        <begin position="162"/>
        <end position="266"/>
    </location>
</feature>
<dbReference type="AlphaFoldDB" id="A0AAN8WQY6"/>
<organism evidence="3 4">
    <name type="scientific">Halocaridina rubra</name>
    <name type="common">Hawaiian red shrimp</name>
    <dbReference type="NCBI Taxonomy" id="373956"/>
    <lineage>
        <taxon>Eukaryota</taxon>
        <taxon>Metazoa</taxon>
        <taxon>Ecdysozoa</taxon>
        <taxon>Arthropoda</taxon>
        <taxon>Crustacea</taxon>
        <taxon>Multicrustacea</taxon>
        <taxon>Malacostraca</taxon>
        <taxon>Eumalacostraca</taxon>
        <taxon>Eucarida</taxon>
        <taxon>Decapoda</taxon>
        <taxon>Pleocyemata</taxon>
        <taxon>Caridea</taxon>
        <taxon>Atyoidea</taxon>
        <taxon>Atyidae</taxon>
        <taxon>Halocaridina</taxon>
    </lineage>
</organism>
<proteinExistence type="predicted"/>
<feature type="domain" description="WH2" evidence="2">
    <location>
        <begin position="265"/>
        <end position="284"/>
    </location>
</feature>
<evidence type="ECO:0000259" key="2">
    <source>
        <dbReference type="PROSITE" id="PS51082"/>
    </source>
</evidence>
<sequence>MVIDNNVCRLLDLENQVVGLPNSIRSHMTYHRKINSIEALDVYCFGHVLYEMVFLKRLTTNICDDLPPECPALCRSVLESILSAEACKNGLPTVAGLLTHPFFNEIPLHSYEKPSLRLPSSVKQAIAVLHEAAFSRLAADQRKIRQQRKLSKAEAFVSKHSIKSRSKKNFNETNGVPSSDGVINASSALDYQSSAEQTSTEASSPTSPLPPPPPPSSPITPTPFPFSAASPPPFAAASVSPSLASDPEPPATPPASTLSEGSGKDRTALLSSINGFKKNKLKKVDVNDRSAPCL</sequence>
<dbReference type="Pfam" id="PF02205">
    <property type="entry name" value="WH2"/>
    <property type="match status" value="1"/>
</dbReference>
<feature type="compositionally biased region" description="Pro residues" evidence="1">
    <location>
        <begin position="207"/>
        <end position="234"/>
    </location>
</feature>
<dbReference type="PROSITE" id="PS51082">
    <property type="entry name" value="WH2"/>
    <property type="match status" value="1"/>
</dbReference>
<feature type="compositionally biased region" description="Low complexity" evidence="1">
    <location>
        <begin position="192"/>
        <end position="206"/>
    </location>
</feature>
<name>A0AAN8WQY6_HALRR</name>